<dbReference type="Pfam" id="PF02589">
    <property type="entry name" value="LUD_dom"/>
    <property type="match status" value="1"/>
</dbReference>
<dbReference type="Proteomes" id="UP000295741">
    <property type="component" value="Unassembled WGS sequence"/>
</dbReference>
<dbReference type="OrthoDB" id="9794157at2"/>
<reference evidence="2 3" key="1">
    <citation type="submission" date="2019-03" db="EMBL/GenBank/DDBJ databases">
        <title>Genomic Encyclopedia of Archaeal and Bacterial Type Strains, Phase II (KMG-II): from individual species to whole genera.</title>
        <authorList>
            <person name="Goeker M."/>
        </authorList>
    </citation>
    <scope>NUCLEOTIDE SEQUENCE [LARGE SCALE GENOMIC DNA]</scope>
    <source>
        <strain evidence="2 3">DSM 28323</strain>
    </source>
</reference>
<dbReference type="EMBL" id="SNWP01000011">
    <property type="protein sequence ID" value="TDO26345.1"/>
    <property type="molecule type" value="Genomic_DNA"/>
</dbReference>
<keyword evidence="3" id="KW-1185">Reference proteome</keyword>
<dbReference type="InterPro" id="IPR037171">
    <property type="entry name" value="NagB/RpiA_transferase-like"/>
</dbReference>
<dbReference type="InterPro" id="IPR003741">
    <property type="entry name" value="LUD_dom"/>
</dbReference>
<dbReference type="SUPFAM" id="SSF100950">
    <property type="entry name" value="NagB/RpiA/CoA transferase-like"/>
    <property type="match status" value="1"/>
</dbReference>
<comment type="caution">
    <text evidence="2">The sequence shown here is derived from an EMBL/GenBank/DDBJ whole genome shotgun (WGS) entry which is preliminary data.</text>
</comment>
<accession>A0A4R6IWR7</accession>
<dbReference type="Gene3D" id="3.40.50.10420">
    <property type="entry name" value="NagB/RpiA/CoA transferase-like"/>
    <property type="match status" value="1"/>
</dbReference>
<sequence>MSQTARENILKKIKQALTKPVPVPFPERLKEEGSVFHPATDDLEILFAQNFTQLQGRFAFCESEKELVSQLNMLFIKREWKALYCREEELKQNLQQAGFQAMTATDIEACDASVTGCEYLIARTGSMLMSSAQESGRTVSVYAPIHICVAYTDQLVYDVEEALLSLKEEYGEQLPSMITLATGPSRTADIEKTLVVGVHGPKEVFCFLVQRNR</sequence>
<evidence type="ECO:0000259" key="1">
    <source>
        <dbReference type="Pfam" id="PF02589"/>
    </source>
</evidence>
<dbReference type="RefSeq" id="WP_133474202.1">
    <property type="nucleotide sequence ID" value="NZ_SNWP01000011.1"/>
</dbReference>
<dbReference type="PANTHER" id="PTHR43682">
    <property type="entry name" value="LACTATE UTILIZATION PROTEIN C"/>
    <property type="match status" value="1"/>
</dbReference>
<organism evidence="2 3">
    <name type="scientific">Sediminibacterium goheungense</name>
    <dbReference type="NCBI Taxonomy" id="1086393"/>
    <lineage>
        <taxon>Bacteria</taxon>
        <taxon>Pseudomonadati</taxon>
        <taxon>Bacteroidota</taxon>
        <taxon>Chitinophagia</taxon>
        <taxon>Chitinophagales</taxon>
        <taxon>Chitinophagaceae</taxon>
        <taxon>Sediminibacterium</taxon>
    </lineage>
</organism>
<dbReference type="AlphaFoldDB" id="A0A4R6IWR7"/>
<name>A0A4R6IWR7_9BACT</name>
<dbReference type="PANTHER" id="PTHR43682:SF1">
    <property type="entry name" value="LACTATE UTILIZATION PROTEIN C"/>
    <property type="match status" value="1"/>
</dbReference>
<protein>
    <submittedName>
        <fullName evidence="2">L-lactate dehydrogenase complex protein LldG</fullName>
    </submittedName>
</protein>
<dbReference type="InterPro" id="IPR024185">
    <property type="entry name" value="FTHF_cligase-like_sf"/>
</dbReference>
<evidence type="ECO:0000313" key="3">
    <source>
        <dbReference type="Proteomes" id="UP000295741"/>
    </source>
</evidence>
<evidence type="ECO:0000313" key="2">
    <source>
        <dbReference type="EMBL" id="TDO26345.1"/>
    </source>
</evidence>
<proteinExistence type="predicted"/>
<feature type="domain" description="LUD" evidence="1">
    <location>
        <begin position="105"/>
        <end position="209"/>
    </location>
</feature>
<gene>
    <name evidence="2" type="ORF">BC659_1651</name>
</gene>